<dbReference type="RefSeq" id="WP_087251876.1">
    <property type="nucleotide sequence ID" value="NZ_BSCH01000015.1"/>
</dbReference>
<accession>A0A9W6CC91</accession>
<protein>
    <recommendedName>
        <fullName evidence="3">Pilus assembly protein</fullName>
    </recommendedName>
</protein>
<name>A0A9W6CC91_9FIRM</name>
<reference evidence="1" key="2">
    <citation type="submission" date="2022-11" db="EMBL/GenBank/DDBJ databases">
        <title>Draft genome sequence of Sellimonas catena strain 18CBH55.</title>
        <authorList>
            <person name="Hisatomi A."/>
            <person name="Ohkuma M."/>
            <person name="Sakamoto M."/>
        </authorList>
    </citation>
    <scope>NUCLEOTIDE SEQUENCE</scope>
    <source>
        <strain evidence="1">18CBH55</strain>
    </source>
</reference>
<comment type="caution">
    <text evidence="1">The sequence shown here is derived from an EMBL/GenBank/DDBJ whole genome shotgun (WGS) entry which is preliminary data.</text>
</comment>
<evidence type="ECO:0008006" key="3">
    <source>
        <dbReference type="Google" id="ProtNLM"/>
    </source>
</evidence>
<reference evidence="1" key="1">
    <citation type="submission" date="2022-11" db="EMBL/GenBank/DDBJ databases">
        <title>Draft genome sequence of Sellimonas catena strain 18CBH55.</title>
        <authorList>
            <person name="Atsushi H."/>
            <person name="Moriya O."/>
            <person name="Mitsuo S."/>
        </authorList>
    </citation>
    <scope>NUCLEOTIDE SEQUENCE</scope>
    <source>
        <strain evidence="1">18CBH55</strain>
    </source>
</reference>
<dbReference type="Proteomes" id="UP001145094">
    <property type="component" value="Unassembled WGS sequence"/>
</dbReference>
<evidence type="ECO:0000313" key="1">
    <source>
        <dbReference type="EMBL" id="GLG90916.1"/>
    </source>
</evidence>
<dbReference type="EMBL" id="BSCH01000015">
    <property type="protein sequence ID" value="GLG90916.1"/>
    <property type="molecule type" value="Genomic_DNA"/>
</dbReference>
<dbReference type="AlphaFoldDB" id="A0A9W6CC91"/>
<sequence length="241" mass="26845">MTVEAAFVVPLFLFAVLAFLYLFEVMAVQTNIRAGMQYAGRKYAEQAYLNPFVSTEELEEDIREEVSTERLNRSMVKGGASGIDCSSSYVDLMNQILYLNTSYTVEIPVPVFGIFNVEKEESIRIKGWCGYESSIPVQAEQKIVYVTENGVVYHQDYHCSYLDLSIHMVPYSGLEELRNASGGKYYPCERCGQNVAGMGVYVTDYGSKYHTSMSCSGLKRKIYAVPVSETAGKGACSKCGK</sequence>
<gene>
    <name evidence="1" type="ORF">Selli2_23430</name>
</gene>
<organism evidence="1 2">
    <name type="scientific">Sellimonas catena</name>
    <dbReference type="NCBI Taxonomy" id="2994035"/>
    <lineage>
        <taxon>Bacteria</taxon>
        <taxon>Bacillati</taxon>
        <taxon>Bacillota</taxon>
        <taxon>Clostridia</taxon>
        <taxon>Lachnospirales</taxon>
        <taxon>Lachnospiraceae</taxon>
        <taxon>Sellimonas</taxon>
    </lineage>
</organism>
<proteinExistence type="predicted"/>
<evidence type="ECO:0000313" key="2">
    <source>
        <dbReference type="Proteomes" id="UP001145094"/>
    </source>
</evidence>
<reference evidence="1" key="3">
    <citation type="journal article" date="2023" name="Int. J. Syst. Evol. Microbiol.">
        <title>Sellimonas catena sp. nov., isolated from human faeces.</title>
        <authorList>
            <person name="Hisatomi A."/>
            <person name="Ohkuma M."/>
            <person name="Sakamoto M."/>
        </authorList>
    </citation>
    <scope>NUCLEOTIDE SEQUENCE</scope>
    <source>
        <strain evidence="1">18CBH55</strain>
    </source>
</reference>